<dbReference type="Pfam" id="PF17862">
    <property type="entry name" value="AAA_lid_3"/>
    <property type="match status" value="1"/>
</dbReference>
<comment type="similarity">
    <text evidence="1">Belongs to the AAA ATPase family.</text>
</comment>
<keyword evidence="8" id="KW-1185">Reference proteome</keyword>
<dbReference type="InterPro" id="IPR041569">
    <property type="entry name" value="AAA_lid_3"/>
</dbReference>
<feature type="region of interest" description="Disordered" evidence="5">
    <location>
        <begin position="1"/>
        <end position="37"/>
    </location>
</feature>
<dbReference type="GO" id="GO:0016887">
    <property type="term" value="F:ATP hydrolysis activity"/>
    <property type="evidence" value="ECO:0007669"/>
    <property type="project" value="InterPro"/>
</dbReference>
<evidence type="ECO:0000259" key="6">
    <source>
        <dbReference type="SMART" id="SM00382"/>
    </source>
</evidence>
<dbReference type="EMBL" id="JADGJW010000876">
    <property type="protein sequence ID" value="KAJ3210719.1"/>
    <property type="molecule type" value="Genomic_DNA"/>
</dbReference>
<dbReference type="GO" id="GO:0006337">
    <property type="term" value="P:nucleosome disassembly"/>
    <property type="evidence" value="ECO:0007669"/>
    <property type="project" value="TreeGrafter"/>
</dbReference>
<organism evidence="7 8">
    <name type="scientific">Clydaea vesicula</name>
    <dbReference type="NCBI Taxonomy" id="447962"/>
    <lineage>
        <taxon>Eukaryota</taxon>
        <taxon>Fungi</taxon>
        <taxon>Fungi incertae sedis</taxon>
        <taxon>Chytridiomycota</taxon>
        <taxon>Chytridiomycota incertae sedis</taxon>
        <taxon>Chytridiomycetes</taxon>
        <taxon>Lobulomycetales</taxon>
        <taxon>Lobulomycetaceae</taxon>
        <taxon>Clydaea</taxon>
    </lineage>
</organism>
<evidence type="ECO:0000256" key="3">
    <source>
        <dbReference type="ARBA" id="ARBA00022840"/>
    </source>
</evidence>
<dbReference type="InterPro" id="IPR027417">
    <property type="entry name" value="P-loop_NTPase"/>
</dbReference>
<dbReference type="GO" id="GO:0005524">
    <property type="term" value="F:ATP binding"/>
    <property type="evidence" value="ECO:0007669"/>
    <property type="project" value="UniProtKB-KW"/>
</dbReference>
<dbReference type="GO" id="GO:0042393">
    <property type="term" value="F:histone binding"/>
    <property type="evidence" value="ECO:0007669"/>
    <property type="project" value="TreeGrafter"/>
</dbReference>
<dbReference type="Gene3D" id="3.40.50.300">
    <property type="entry name" value="P-loop containing nucleotide triphosphate hydrolases"/>
    <property type="match status" value="1"/>
</dbReference>
<dbReference type="InterPro" id="IPR003960">
    <property type="entry name" value="ATPase_AAA_CS"/>
</dbReference>
<dbReference type="GO" id="GO:0006334">
    <property type="term" value="P:nucleosome assembly"/>
    <property type="evidence" value="ECO:0007669"/>
    <property type="project" value="TreeGrafter"/>
</dbReference>
<dbReference type="FunFam" id="3.40.50.300:FF:000061">
    <property type="entry name" value="ATPase family, AAA domain-containing 2"/>
    <property type="match status" value="1"/>
</dbReference>
<proteinExistence type="inferred from homology"/>
<dbReference type="Proteomes" id="UP001211065">
    <property type="component" value="Unassembled WGS sequence"/>
</dbReference>
<sequence>MLSRKRLQQHSSESETSSDSNVHRKKSSFNCNLRPRKLTKNFRRSTRSCSTRANSSNFYSNDLLNNSSEFDKSDEFTKSAVFKKNNFYSNNDERNSKKSQSCRSFSNSLDVVLKGRKTRNSLGTAEFNLIENKIPNVNKNGFLGVQQVDASNKKAETIGSPSSSSISMISSDKAESLKYESNEELISSFEDNGDSFKDESDEEESVEHISDSGYKSRKRIRMQNKRKSRRNNSKKNYSSFFLPPTNSKEGKELKQLLDEELKISNSVSNNDNNNSSLNFSQIKKKNVENSEDEGEIEEEEFSILQLLQPIHSKMLQNSEDPAEKNFFENCKHYLIPKYKNLGLADIDPLNVEKVDFEQIGGFDEHIRTLKEMVTLPLLYPQVFKNFNVAAAKGVLFYGPPGTGKTLMARALASSCSSSTQTVNFFMRKGADILSKWIGESERQLRLLFEQAKTMQPSLAPVRSSKQDQIHSSIVSTLLALMDGLDSRGQVIVIGATNRIDAIDPALRRPGRFDREFYFGIPSLHARKKIIEIATTTWNPQLPKSLIQDIAKKTTGYCGADIKALCTEAVLTAIRRTYPEIYENYDKKYIIDASNIAVSRNDFNESMKKLIPSTKRSGSLNSMCWFPLPPELKPLLSQKIKEIIPYVETLCKILLSKKEENKLLIDNDTLIQNDYHYFTLFHPIVLISGEFGSGHKTSNEVIIIATVECSVNILPSDLKILLCTSCLKKNDTHFLETKNFDISVKPTLFEREEFFHSMFSKIRNLNKKKDEVVVINPKRVLKEVSNPPPKLINDNAAKKYLETFDKDTLNTINSKLLEALMTLNIKKNFGSKKNLPEENCIDEEFIVIEKFYEKFNAIKKKINGLEYFTWNDWYEDLEFLIEEVKLSLNLIANQKFHLMVSKILPTAYETKNTISKHYRFRGQELKKRRDFLNKFNCEENLTNLKENSSTEIYHENDENVTIQTLKNVTDADVVITENKKKFTDKISFDNYVDKNLTLEETKYLSLKNNILSLTENKSVYQLEKISRILSSVLIKYEFVHDRNMVYEVI</sequence>
<feature type="compositionally biased region" description="Basic residues" evidence="5">
    <location>
        <begin position="215"/>
        <end position="233"/>
    </location>
</feature>
<feature type="domain" description="AAA+ ATPase" evidence="6">
    <location>
        <begin position="390"/>
        <end position="522"/>
    </location>
</feature>
<dbReference type="Gene3D" id="1.10.8.60">
    <property type="match status" value="1"/>
</dbReference>
<evidence type="ECO:0000256" key="4">
    <source>
        <dbReference type="ARBA" id="ARBA00023117"/>
    </source>
</evidence>
<dbReference type="PANTHER" id="PTHR23069">
    <property type="entry name" value="AAA DOMAIN-CONTAINING"/>
    <property type="match status" value="1"/>
</dbReference>
<dbReference type="PROSITE" id="PS00674">
    <property type="entry name" value="AAA"/>
    <property type="match status" value="1"/>
</dbReference>
<evidence type="ECO:0000256" key="1">
    <source>
        <dbReference type="ARBA" id="ARBA00006914"/>
    </source>
</evidence>
<evidence type="ECO:0000256" key="5">
    <source>
        <dbReference type="SAM" id="MobiDB-lite"/>
    </source>
</evidence>
<dbReference type="InterPro" id="IPR045199">
    <property type="entry name" value="ATAD2-like"/>
</dbReference>
<dbReference type="InterPro" id="IPR003959">
    <property type="entry name" value="ATPase_AAA_core"/>
</dbReference>
<dbReference type="GO" id="GO:0045815">
    <property type="term" value="P:transcription initiation-coupled chromatin remodeling"/>
    <property type="evidence" value="ECO:0007669"/>
    <property type="project" value="TreeGrafter"/>
</dbReference>
<dbReference type="Pfam" id="PF00004">
    <property type="entry name" value="AAA"/>
    <property type="match status" value="1"/>
</dbReference>
<dbReference type="AlphaFoldDB" id="A0AAD5TVM2"/>
<evidence type="ECO:0000313" key="7">
    <source>
        <dbReference type="EMBL" id="KAJ3210719.1"/>
    </source>
</evidence>
<keyword evidence="3" id="KW-0067">ATP-binding</keyword>
<keyword evidence="4" id="KW-0103">Bromodomain</keyword>
<name>A0AAD5TVM2_9FUNG</name>
<reference evidence="7" key="1">
    <citation type="submission" date="2020-05" db="EMBL/GenBank/DDBJ databases">
        <title>Phylogenomic resolution of chytrid fungi.</title>
        <authorList>
            <person name="Stajich J.E."/>
            <person name="Amses K."/>
            <person name="Simmons R."/>
            <person name="Seto K."/>
            <person name="Myers J."/>
            <person name="Bonds A."/>
            <person name="Quandt C.A."/>
            <person name="Barry K."/>
            <person name="Liu P."/>
            <person name="Grigoriev I."/>
            <person name="Longcore J.E."/>
            <person name="James T.Y."/>
        </authorList>
    </citation>
    <scope>NUCLEOTIDE SEQUENCE</scope>
    <source>
        <strain evidence="7">JEL0476</strain>
    </source>
</reference>
<dbReference type="PANTHER" id="PTHR23069:SF0">
    <property type="entry name" value="TAT-BINDING HOMOLOG 7"/>
    <property type="match status" value="1"/>
</dbReference>
<comment type="caution">
    <text evidence="7">The sequence shown here is derived from an EMBL/GenBank/DDBJ whole genome shotgun (WGS) entry which is preliminary data.</text>
</comment>
<dbReference type="GO" id="GO:0003682">
    <property type="term" value="F:chromatin binding"/>
    <property type="evidence" value="ECO:0007669"/>
    <property type="project" value="TreeGrafter"/>
</dbReference>
<dbReference type="GO" id="GO:0005634">
    <property type="term" value="C:nucleus"/>
    <property type="evidence" value="ECO:0007669"/>
    <property type="project" value="TreeGrafter"/>
</dbReference>
<gene>
    <name evidence="7" type="ORF">HK099_008187</name>
</gene>
<evidence type="ECO:0000313" key="8">
    <source>
        <dbReference type="Proteomes" id="UP001211065"/>
    </source>
</evidence>
<protein>
    <recommendedName>
        <fullName evidence="6">AAA+ ATPase domain-containing protein</fullName>
    </recommendedName>
</protein>
<feature type="region of interest" description="Disordered" evidence="5">
    <location>
        <begin position="188"/>
        <end position="249"/>
    </location>
</feature>
<dbReference type="SMART" id="SM00382">
    <property type="entry name" value="AAA"/>
    <property type="match status" value="1"/>
</dbReference>
<dbReference type="SUPFAM" id="SSF52540">
    <property type="entry name" value="P-loop containing nucleoside triphosphate hydrolases"/>
    <property type="match status" value="1"/>
</dbReference>
<accession>A0AAD5TVM2</accession>
<evidence type="ECO:0000256" key="2">
    <source>
        <dbReference type="ARBA" id="ARBA00022741"/>
    </source>
</evidence>
<keyword evidence="2" id="KW-0547">Nucleotide-binding</keyword>
<dbReference type="InterPro" id="IPR003593">
    <property type="entry name" value="AAA+_ATPase"/>
</dbReference>